<dbReference type="InterPro" id="IPR011711">
    <property type="entry name" value="GntR_C"/>
</dbReference>
<dbReference type="Gene3D" id="1.10.10.10">
    <property type="entry name" value="Winged helix-like DNA-binding domain superfamily/Winged helix DNA-binding domain"/>
    <property type="match status" value="1"/>
</dbReference>
<keyword evidence="6" id="KW-1185">Reference proteome</keyword>
<dbReference type="InterPro" id="IPR008920">
    <property type="entry name" value="TF_FadR/GntR_C"/>
</dbReference>
<reference evidence="5 6" key="1">
    <citation type="submission" date="2013-03" db="EMBL/GenBank/DDBJ databases">
        <title>Assembly of a new bacterial strain Brevibacillus borstelensis AK1.</title>
        <authorList>
            <person name="Rajan I."/>
            <person name="PoliReddy D."/>
            <person name="Sugumar T."/>
            <person name="Rathinam K."/>
            <person name="Alqarawi S."/>
            <person name="Khalil A.B."/>
            <person name="Sivakumar N."/>
        </authorList>
    </citation>
    <scope>NUCLEOTIDE SEQUENCE [LARGE SCALE GENOMIC DNA]</scope>
    <source>
        <strain evidence="5 6">AK1</strain>
    </source>
</reference>
<sequence length="228" mass="25782">MPLPPNLRKVERTSAKNKVLQQLQTWIIDGTLQPGEKILDTELADAIGVSRTPVREALQILELQGFVEMQPGVETRVTKLAPEDVPNIYRPLIALEALAAELVVPKITDAVLDELTELNRQFSEAIETSQSYAAMELDEAFHKLIHETAGNTYISSFTSLLHMHLRRLKFVFFQHFLPARTSVEEHRLLIQALRDKNAAAAVEAMTQNWLRPMHEVARQLEKANKGDD</sequence>
<keyword evidence="1" id="KW-0805">Transcription regulation</keyword>
<dbReference type="CDD" id="cd07377">
    <property type="entry name" value="WHTH_GntR"/>
    <property type="match status" value="1"/>
</dbReference>
<dbReference type="Gene3D" id="1.20.120.530">
    <property type="entry name" value="GntR ligand-binding domain-like"/>
    <property type="match status" value="1"/>
</dbReference>
<dbReference type="GO" id="GO:0003700">
    <property type="term" value="F:DNA-binding transcription factor activity"/>
    <property type="evidence" value="ECO:0007669"/>
    <property type="project" value="InterPro"/>
</dbReference>
<dbReference type="PATRIC" id="fig|1300222.3.peg.3763"/>
<accession>M8D599</accession>
<dbReference type="SMART" id="SM00345">
    <property type="entry name" value="HTH_GNTR"/>
    <property type="match status" value="1"/>
</dbReference>
<dbReference type="OrthoDB" id="9781630at2"/>
<dbReference type="EMBL" id="APBN01000008">
    <property type="protein sequence ID" value="EMT51459.1"/>
    <property type="molecule type" value="Genomic_DNA"/>
</dbReference>
<gene>
    <name evidence="5" type="ORF">I532_17938</name>
</gene>
<dbReference type="PANTHER" id="PTHR43537">
    <property type="entry name" value="TRANSCRIPTIONAL REGULATOR, GNTR FAMILY"/>
    <property type="match status" value="1"/>
</dbReference>
<protein>
    <submittedName>
        <fullName evidence="5">GntR family transcriptional regulator</fullName>
    </submittedName>
</protein>
<dbReference type="STRING" id="1300222.I532_17938"/>
<evidence type="ECO:0000256" key="2">
    <source>
        <dbReference type="ARBA" id="ARBA00023125"/>
    </source>
</evidence>
<dbReference type="Pfam" id="PF00392">
    <property type="entry name" value="GntR"/>
    <property type="match status" value="1"/>
</dbReference>
<dbReference type="SUPFAM" id="SSF48008">
    <property type="entry name" value="GntR ligand-binding domain-like"/>
    <property type="match status" value="1"/>
</dbReference>
<keyword evidence="2" id="KW-0238">DNA-binding</keyword>
<evidence type="ECO:0000256" key="3">
    <source>
        <dbReference type="ARBA" id="ARBA00023163"/>
    </source>
</evidence>
<keyword evidence="3" id="KW-0804">Transcription</keyword>
<dbReference type="GO" id="GO:0003677">
    <property type="term" value="F:DNA binding"/>
    <property type="evidence" value="ECO:0007669"/>
    <property type="project" value="UniProtKB-KW"/>
</dbReference>
<dbReference type="SUPFAM" id="SSF46785">
    <property type="entry name" value="Winged helix' DNA-binding domain"/>
    <property type="match status" value="1"/>
</dbReference>
<dbReference type="InterPro" id="IPR036388">
    <property type="entry name" value="WH-like_DNA-bd_sf"/>
</dbReference>
<dbReference type="InterPro" id="IPR036390">
    <property type="entry name" value="WH_DNA-bd_sf"/>
</dbReference>
<dbReference type="AlphaFoldDB" id="M8D599"/>
<dbReference type="InterPro" id="IPR000524">
    <property type="entry name" value="Tscrpt_reg_HTH_GntR"/>
</dbReference>
<dbReference type="GeneID" id="89502059"/>
<name>M8D599_9BACL</name>
<evidence type="ECO:0000313" key="5">
    <source>
        <dbReference type="EMBL" id="EMT51459.1"/>
    </source>
</evidence>
<proteinExistence type="predicted"/>
<dbReference type="Pfam" id="PF07729">
    <property type="entry name" value="FCD"/>
    <property type="match status" value="1"/>
</dbReference>
<evidence type="ECO:0000256" key="1">
    <source>
        <dbReference type="ARBA" id="ARBA00023015"/>
    </source>
</evidence>
<dbReference type="PANTHER" id="PTHR43537:SF24">
    <property type="entry name" value="GLUCONATE OPERON TRANSCRIPTIONAL REPRESSOR"/>
    <property type="match status" value="1"/>
</dbReference>
<feature type="domain" description="HTH gntR-type" evidence="4">
    <location>
        <begin position="13"/>
        <end position="80"/>
    </location>
</feature>
<comment type="caution">
    <text evidence="5">The sequence shown here is derived from an EMBL/GenBank/DDBJ whole genome shotgun (WGS) entry which is preliminary data.</text>
</comment>
<dbReference type="PRINTS" id="PR00035">
    <property type="entry name" value="HTHGNTR"/>
</dbReference>
<dbReference type="Proteomes" id="UP000012081">
    <property type="component" value="Unassembled WGS sequence"/>
</dbReference>
<dbReference type="RefSeq" id="WP_003389923.1">
    <property type="nucleotide sequence ID" value="NZ_APBN01000008.1"/>
</dbReference>
<dbReference type="PROSITE" id="PS50949">
    <property type="entry name" value="HTH_GNTR"/>
    <property type="match status" value="1"/>
</dbReference>
<evidence type="ECO:0000313" key="6">
    <source>
        <dbReference type="Proteomes" id="UP000012081"/>
    </source>
</evidence>
<evidence type="ECO:0000259" key="4">
    <source>
        <dbReference type="PROSITE" id="PS50949"/>
    </source>
</evidence>
<dbReference type="SMART" id="SM00895">
    <property type="entry name" value="FCD"/>
    <property type="match status" value="1"/>
</dbReference>
<organism evidence="5 6">
    <name type="scientific">Brevibacillus borstelensis AK1</name>
    <dbReference type="NCBI Taxonomy" id="1300222"/>
    <lineage>
        <taxon>Bacteria</taxon>
        <taxon>Bacillati</taxon>
        <taxon>Bacillota</taxon>
        <taxon>Bacilli</taxon>
        <taxon>Bacillales</taxon>
        <taxon>Paenibacillaceae</taxon>
        <taxon>Brevibacillus</taxon>
    </lineage>
</organism>